<organism evidence="9 10">
    <name type="scientific">Zopfia rhizophila CBS 207.26</name>
    <dbReference type="NCBI Taxonomy" id="1314779"/>
    <lineage>
        <taxon>Eukaryota</taxon>
        <taxon>Fungi</taxon>
        <taxon>Dikarya</taxon>
        <taxon>Ascomycota</taxon>
        <taxon>Pezizomycotina</taxon>
        <taxon>Dothideomycetes</taxon>
        <taxon>Dothideomycetes incertae sedis</taxon>
        <taxon>Zopfiaceae</taxon>
        <taxon>Zopfia</taxon>
    </lineage>
</organism>
<accession>A0A6A6ERU7</accession>
<feature type="active site" description="Proton acceptor; for dehydratase activity" evidence="5">
    <location>
        <position position="1002"/>
    </location>
</feature>
<dbReference type="SUPFAM" id="SSF52151">
    <property type="entry name" value="FabD/lysophospholipase-like"/>
    <property type="match status" value="1"/>
</dbReference>
<dbReference type="Pfam" id="PF08659">
    <property type="entry name" value="KR"/>
    <property type="match status" value="1"/>
</dbReference>
<dbReference type="Pfam" id="PF16197">
    <property type="entry name" value="KAsynt_C_assoc"/>
    <property type="match status" value="1"/>
</dbReference>
<dbReference type="InterPro" id="IPR049551">
    <property type="entry name" value="PKS_DH_C"/>
</dbReference>
<dbReference type="SMART" id="SM00829">
    <property type="entry name" value="PKS_ER"/>
    <property type="match status" value="1"/>
</dbReference>
<sequence>MTINDSSGVDKFNGFRPSDMMDEPSAAGPKTMPIAIVGMSCRFPGDATDPNKLWDLCQSGRDAWSEIPEGRFNGDAWYHPDRDHVGTSFVKGGYFLSEDISKFDASFFSFPGETAATMDPEVRMQLECVYEALESAGMTMEEVAGSNTAVCAGTCFRDFHDSHLRDPTTLARFYLTGNGMAMISNRVSHFFDLKGPSIAVDTGCSTTLTLLHLACQSLRSGEAEMAVVGGSNALINPDMFISGTILGLLSPQGKCFSFDSRASGYGRGEGAATLILKPLEAAVRDGNPIRAVIRETAANQDGKTPTLTSPSWEAQVGLMKSCYSRAGLDPRDTGYVECHGTGTQAGDTNEAMAIGSVLGVHRARGDPIPIGSVKTNIGHTEATSGLASVIKTVMAIEKRHIPPSLNFDQPNPNIPFSDLGIKVSTDCQTWPSSSKLRASVNNFGYGGANAHAIIEHPDYLVPYYKAKLKSSKAICLATNTPKRFRILKLGAKDAESTTSQLANVRKYLQARIKHLDTAKKESSLLDNLVYTLGQKRSRFPWTIAVPISTASELILDGAKSAKPQKALSSQAPRIGYVFSGQGAQWYAMGRELIVAYPVFRNALEEADAHLRDLGATWSLLDEMTQDEENSRIDQVIISLPASVAIQLALVRLLQSWEIEPTGVTGHSSGEVAAAFAAGAIDMKAALAIVYTRGSLTTAFQEVIKRRGGMIAAGLSRDEAQPYMDSLTEGKVVVACVNSPKSVTISRDLPAIDELESVLVQAGIFARRLRVDAAYHSHHMLGIADAYHAALAGVLCGPSPSLKGGIIYSSPVTGDILSSVSIIRSPEHWVKNMVQPVEFLDSLTNLCLGSPSNTAEEQRQQVDIILEIGPHAALQSPIRQILSQPKLKGKQISYISCLRRGHGAVDTMQSMACSLLEAGYPVDLEAINFPMGSEGLQVLTDLPSYPWNHEISHWAESRINTTLRRRKVPVHDLLGMPTLDSNPFARRWRHVLRPSEMPWVRDHQIQSNPVYPGAGYISMAIEACRQAHEDSGSNEIPIARYELRRVDIVKALIVPETTNGVEVQLCLQPCGNGVLDPKWHQFQILSVDQNGSWSLHCEGQIMAVLAAVDAGVEDDGNLQREAEHNNSTSASLSTSSPPLASKPEVQNLYKSLRQTGLNHGPIFQNIISVDKDGVNDGISRSSCVFFIADSASTMPYNFQQDHVLHPTTLDSILQAAYTALPSPSAGSGAKEHPAMLPRSIGSLTVAARMANKTSHRTSRQVKCYQVEYPRLQFECRERVSVPNGNGTINGTPGPTEPVLNGLNGVKSHRTLEAVIGVVLEHLLHKNPRTQLLEIQGTSGDLTEICLKALETVVPDASTYPGLLKYTWTDRSAECIEAAQNRFAAYSDLLTFQEHVLEKKSNSIYDLVMMPVEAAKDNISFLHDVVRPGGLVLAVDQQPPNEGEIDAVPPCFGDNFETIELDVVSAKLVLAVRNNDRSSISDLTDIIIVHAGHAPSQTWLESISNALSSASMDKKVAIECRSLAEMAYDSTLARDRAVLVLDSHEQSVLVQPSKEQFEAVRSVLVQAKDVLWVSRGGAVESERPDASLAVGLLRTLRCEYPDKRYISLDLASNSSISYSKTSEVDGILKVLITTLGRSPGLCKEETIDLEYAVRNGLIHVPRVFEDKQDNSLLGDRSHLDEEIPFFSTDRNIRLGIGTPGLLDSLVFVDDDTTAGPLAPIRSKSSQQPLDSTSVTSWWAWCSGTVAAIGPKAAAARGLEVGDRVYAFLRGYFANTIRVHHTSVARVPEGMDMETAASIPLIFITAYHALHNMARLKNRETILIHSGTGGVGQAAIMLAQLVKAEVFVTVGSAEKREFVMAKYGIPEDHIFNSRDASFAQDIMRATQGRGVDVVLNSLAGPLLAATWSCIAPFGRFIEIGKRDLEQNSSLEMAPFVRSVTFASLDLITLGELRGDIVADVFVQINALLRAGCISAVAPVTSFSISDAGKAFRTMQTGRHMGKIVLVPREDDMIKAVPRSRALQLSPNHTYMIVGGLGGIGRSIATWILDRGARNLVLLSRNTDSLSPGTLRWLQELRESKGALIRVEKCDVADENQLASSLAAISTDMPPVKGVIHGGMVLRDVLFENMSLSDYEAATSSKVQGSLNLHRLLPADLDFFVMLSSISGVGGNATQANYAAGGVFQDALARHRVSMGRAAVSLDLGMVKGIGVLAASDGDEGKSKNKTAARLERIGLRALNEEQVLQLVELSMRPNRGGGVAGSQVITGIPPSWVRADDNGDMLGSIVPFWVSDPRFSPLEVLSLASPPRGQGLNGQPNSAVDGLAAVLGDARLQLRCPRRWCQSWRACSWFPRRTLMTQRHLRDSGWTL</sequence>
<dbReference type="InterPro" id="IPR036291">
    <property type="entry name" value="NAD(P)-bd_dom_sf"/>
</dbReference>
<dbReference type="EMBL" id="ML994612">
    <property type="protein sequence ID" value="KAF2193885.1"/>
    <property type="molecule type" value="Genomic_DNA"/>
</dbReference>
<dbReference type="Gene3D" id="3.40.50.720">
    <property type="entry name" value="NAD(P)-binding Rossmann-like Domain"/>
    <property type="match status" value="1"/>
</dbReference>
<dbReference type="Gene3D" id="3.40.50.150">
    <property type="entry name" value="Vaccinia Virus protein VP39"/>
    <property type="match status" value="1"/>
</dbReference>
<dbReference type="GO" id="GO:0016491">
    <property type="term" value="F:oxidoreductase activity"/>
    <property type="evidence" value="ECO:0007669"/>
    <property type="project" value="InterPro"/>
</dbReference>
<feature type="region of interest" description="Disordered" evidence="6">
    <location>
        <begin position="1120"/>
        <end position="1139"/>
    </location>
</feature>
<dbReference type="PANTHER" id="PTHR43775">
    <property type="entry name" value="FATTY ACID SYNTHASE"/>
    <property type="match status" value="1"/>
</dbReference>
<dbReference type="Pfam" id="PF21089">
    <property type="entry name" value="PKS_DH_N"/>
    <property type="match status" value="1"/>
</dbReference>
<dbReference type="SUPFAM" id="SSF55048">
    <property type="entry name" value="Probable ACP-binding domain of malonyl-CoA ACP transacylase"/>
    <property type="match status" value="1"/>
</dbReference>
<dbReference type="InterPro" id="IPR032821">
    <property type="entry name" value="PKS_assoc"/>
</dbReference>
<dbReference type="InterPro" id="IPR014043">
    <property type="entry name" value="Acyl_transferase_dom"/>
</dbReference>
<dbReference type="Gene3D" id="3.40.366.10">
    <property type="entry name" value="Malonyl-Coenzyme A Acyl Carrier Protein, domain 2"/>
    <property type="match status" value="1"/>
</dbReference>
<dbReference type="GO" id="GO:1901336">
    <property type="term" value="P:lactone biosynthetic process"/>
    <property type="evidence" value="ECO:0007669"/>
    <property type="project" value="UniProtKB-ARBA"/>
</dbReference>
<dbReference type="InterPro" id="IPR050091">
    <property type="entry name" value="PKS_NRPS_Biosynth_Enz"/>
</dbReference>
<dbReference type="InterPro" id="IPR013968">
    <property type="entry name" value="PKS_KR"/>
</dbReference>
<dbReference type="GO" id="GO:0044550">
    <property type="term" value="P:secondary metabolite biosynthetic process"/>
    <property type="evidence" value="ECO:0007669"/>
    <property type="project" value="UniProtKB-ARBA"/>
</dbReference>
<feature type="compositionally biased region" description="Low complexity" evidence="6">
    <location>
        <begin position="1126"/>
        <end position="1139"/>
    </location>
</feature>
<dbReference type="OrthoDB" id="329835at2759"/>
<dbReference type="Gene3D" id="3.40.47.10">
    <property type="match status" value="1"/>
</dbReference>
<keyword evidence="1" id="KW-0596">Phosphopantetheine</keyword>
<dbReference type="SMART" id="SM00827">
    <property type="entry name" value="PKS_AT"/>
    <property type="match status" value="1"/>
</dbReference>
<keyword evidence="10" id="KW-1185">Reference proteome</keyword>
<dbReference type="FunFam" id="3.40.50.720:FF:000209">
    <property type="entry name" value="Polyketide synthase Pks12"/>
    <property type="match status" value="1"/>
</dbReference>
<dbReference type="SUPFAM" id="SSF53901">
    <property type="entry name" value="Thiolase-like"/>
    <property type="match status" value="1"/>
</dbReference>
<dbReference type="GO" id="GO:0006633">
    <property type="term" value="P:fatty acid biosynthetic process"/>
    <property type="evidence" value="ECO:0007669"/>
    <property type="project" value="TreeGrafter"/>
</dbReference>
<feature type="domain" description="Ketosynthase family 3 (KS3)" evidence="7">
    <location>
        <begin position="31"/>
        <end position="456"/>
    </location>
</feature>
<gene>
    <name evidence="9" type="ORF">K469DRAFT_744676</name>
</gene>
<dbReference type="InterPro" id="IPR016039">
    <property type="entry name" value="Thiolase-like"/>
</dbReference>
<dbReference type="InterPro" id="IPR011032">
    <property type="entry name" value="GroES-like_sf"/>
</dbReference>
<dbReference type="Pfam" id="PF23114">
    <property type="entry name" value="NAD-bd_HRPKS_sdrA"/>
    <property type="match status" value="1"/>
</dbReference>
<dbReference type="SMART" id="SM00825">
    <property type="entry name" value="PKS_KS"/>
    <property type="match status" value="1"/>
</dbReference>
<dbReference type="Proteomes" id="UP000800200">
    <property type="component" value="Unassembled WGS sequence"/>
</dbReference>
<dbReference type="Pfam" id="PF02801">
    <property type="entry name" value="Ketoacyl-synt_C"/>
    <property type="match status" value="1"/>
</dbReference>
<keyword evidence="3" id="KW-0808">Transferase</keyword>
<dbReference type="InterPro" id="IPR049552">
    <property type="entry name" value="PKS_DH_N"/>
</dbReference>
<evidence type="ECO:0000259" key="8">
    <source>
        <dbReference type="PROSITE" id="PS52019"/>
    </source>
</evidence>
<dbReference type="PANTHER" id="PTHR43775:SF29">
    <property type="entry name" value="ASPERFURANONE POLYKETIDE SYNTHASE AFOG-RELATED"/>
    <property type="match status" value="1"/>
</dbReference>
<dbReference type="InterPro" id="IPR016036">
    <property type="entry name" value="Malonyl_transacylase_ACP-bd"/>
</dbReference>
<feature type="region of interest" description="Disordered" evidence="6">
    <location>
        <begin position="1"/>
        <end position="27"/>
    </location>
</feature>
<evidence type="ECO:0000313" key="9">
    <source>
        <dbReference type="EMBL" id="KAF2193885.1"/>
    </source>
</evidence>
<evidence type="ECO:0000256" key="1">
    <source>
        <dbReference type="ARBA" id="ARBA00022450"/>
    </source>
</evidence>
<proteinExistence type="predicted"/>
<dbReference type="InterPro" id="IPR016035">
    <property type="entry name" value="Acyl_Trfase/lysoPLipase"/>
</dbReference>
<protein>
    <submittedName>
        <fullName evidence="9">Ketoacyl-synt-domain-containing protein</fullName>
    </submittedName>
</protein>
<dbReference type="SMART" id="SM00822">
    <property type="entry name" value="PKS_KR"/>
    <property type="match status" value="1"/>
</dbReference>
<feature type="region of interest" description="N-terminal hotdog fold" evidence="5">
    <location>
        <begin position="970"/>
        <end position="1107"/>
    </location>
</feature>
<evidence type="ECO:0000256" key="2">
    <source>
        <dbReference type="ARBA" id="ARBA00022553"/>
    </source>
</evidence>
<evidence type="ECO:0000256" key="6">
    <source>
        <dbReference type="SAM" id="MobiDB-lite"/>
    </source>
</evidence>
<dbReference type="PROSITE" id="PS52004">
    <property type="entry name" value="KS3_2"/>
    <property type="match status" value="1"/>
</dbReference>
<evidence type="ECO:0000256" key="5">
    <source>
        <dbReference type="PROSITE-ProRule" id="PRU01363"/>
    </source>
</evidence>
<evidence type="ECO:0000256" key="3">
    <source>
        <dbReference type="ARBA" id="ARBA00022679"/>
    </source>
</evidence>
<keyword evidence="2" id="KW-0597">Phosphoprotein</keyword>
<dbReference type="Pfam" id="PF14765">
    <property type="entry name" value="PS-DH"/>
    <property type="match status" value="1"/>
</dbReference>
<dbReference type="SUPFAM" id="SSF53335">
    <property type="entry name" value="S-adenosyl-L-methionine-dependent methyltransferases"/>
    <property type="match status" value="1"/>
</dbReference>
<dbReference type="InterPro" id="IPR020807">
    <property type="entry name" value="PKS_DH"/>
</dbReference>
<evidence type="ECO:0000259" key="7">
    <source>
        <dbReference type="PROSITE" id="PS52004"/>
    </source>
</evidence>
<dbReference type="InterPro" id="IPR020843">
    <property type="entry name" value="ER"/>
</dbReference>
<feature type="active site" description="Proton donor; for dehydratase activity" evidence="5">
    <location>
        <position position="1209"/>
    </location>
</feature>
<dbReference type="SUPFAM" id="SSF50129">
    <property type="entry name" value="GroES-like"/>
    <property type="match status" value="1"/>
</dbReference>
<dbReference type="CDD" id="cd00833">
    <property type="entry name" value="PKS"/>
    <property type="match status" value="1"/>
</dbReference>
<dbReference type="InterPro" id="IPR001227">
    <property type="entry name" value="Ac_transferase_dom_sf"/>
</dbReference>
<dbReference type="CDD" id="cd05195">
    <property type="entry name" value="enoyl_red"/>
    <property type="match status" value="1"/>
</dbReference>
<dbReference type="Gene3D" id="3.90.180.10">
    <property type="entry name" value="Medium-chain alcohol dehydrogenases, catalytic domain"/>
    <property type="match status" value="1"/>
</dbReference>
<feature type="domain" description="PKS/mFAS DH" evidence="8">
    <location>
        <begin position="970"/>
        <end position="1315"/>
    </location>
</feature>
<dbReference type="InterPro" id="IPR029063">
    <property type="entry name" value="SAM-dependent_MTases_sf"/>
</dbReference>
<dbReference type="Gene3D" id="3.30.70.3290">
    <property type="match status" value="1"/>
</dbReference>
<dbReference type="InterPro" id="IPR049900">
    <property type="entry name" value="PKS_mFAS_DH"/>
</dbReference>
<keyword evidence="4" id="KW-0511">Multifunctional enzyme</keyword>
<dbReference type="Pfam" id="PF00698">
    <property type="entry name" value="Acyl_transf_1"/>
    <property type="match status" value="1"/>
</dbReference>
<dbReference type="SMART" id="SM00826">
    <property type="entry name" value="PKS_DH"/>
    <property type="match status" value="1"/>
</dbReference>
<dbReference type="SUPFAM" id="SSF51735">
    <property type="entry name" value="NAD(P)-binding Rossmann-fold domains"/>
    <property type="match status" value="2"/>
</dbReference>
<dbReference type="InterPro" id="IPR056501">
    <property type="entry name" value="NAD-bd_HRPKS_sdrA"/>
</dbReference>
<dbReference type="Gene3D" id="3.10.129.110">
    <property type="entry name" value="Polyketide synthase dehydratase"/>
    <property type="match status" value="1"/>
</dbReference>
<dbReference type="CDD" id="cd05274">
    <property type="entry name" value="KR_FAS_SDR_x"/>
    <property type="match status" value="1"/>
</dbReference>
<dbReference type="GO" id="GO:0004312">
    <property type="term" value="F:fatty acid synthase activity"/>
    <property type="evidence" value="ECO:0007669"/>
    <property type="project" value="TreeGrafter"/>
</dbReference>
<dbReference type="Pfam" id="PF00109">
    <property type="entry name" value="ketoacyl-synt"/>
    <property type="match status" value="1"/>
</dbReference>
<name>A0A6A6ERU7_9PEZI</name>
<dbReference type="InterPro" id="IPR014031">
    <property type="entry name" value="Ketoacyl_synth_C"/>
</dbReference>
<dbReference type="Pfam" id="PF13602">
    <property type="entry name" value="ADH_zinc_N_2"/>
    <property type="match status" value="1"/>
</dbReference>
<dbReference type="InterPro" id="IPR042104">
    <property type="entry name" value="PKS_dehydratase_sf"/>
</dbReference>
<dbReference type="InterPro" id="IPR014030">
    <property type="entry name" value="Ketoacyl_synth_N"/>
</dbReference>
<feature type="region of interest" description="C-terminal hotdog fold" evidence="5">
    <location>
        <begin position="1139"/>
        <end position="1315"/>
    </location>
</feature>
<evidence type="ECO:0000313" key="10">
    <source>
        <dbReference type="Proteomes" id="UP000800200"/>
    </source>
</evidence>
<dbReference type="InterPro" id="IPR057326">
    <property type="entry name" value="KR_dom"/>
</dbReference>
<reference evidence="9" key="1">
    <citation type="journal article" date="2020" name="Stud. Mycol.">
        <title>101 Dothideomycetes genomes: a test case for predicting lifestyles and emergence of pathogens.</title>
        <authorList>
            <person name="Haridas S."/>
            <person name="Albert R."/>
            <person name="Binder M."/>
            <person name="Bloem J."/>
            <person name="Labutti K."/>
            <person name="Salamov A."/>
            <person name="Andreopoulos B."/>
            <person name="Baker S."/>
            <person name="Barry K."/>
            <person name="Bills G."/>
            <person name="Bluhm B."/>
            <person name="Cannon C."/>
            <person name="Castanera R."/>
            <person name="Culley D."/>
            <person name="Daum C."/>
            <person name="Ezra D."/>
            <person name="Gonzalez J."/>
            <person name="Henrissat B."/>
            <person name="Kuo A."/>
            <person name="Liang C."/>
            <person name="Lipzen A."/>
            <person name="Lutzoni F."/>
            <person name="Magnuson J."/>
            <person name="Mondo S."/>
            <person name="Nolan M."/>
            <person name="Ohm R."/>
            <person name="Pangilinan J."/>
            <person name="Park H.-J."/>
            <person name="Ramirez L."/>
            <person name="Alfaro M."/>
            <person name="Sun H."/>
            <person name="Tritt A."/>
            <person name="Yoshinaga Y."/>
            <person name="Zwiers L.-H."/>
            <person name="Turgeon B."/>
            <person name="Goodwin S."/>
            <person name="Spatafora J."/>
            <person name="Crous P."/>
            <person name="Grigoriev I."/>
        </authorList>
    </citation>
    <scope>NUCLEOTIDE SEQUENCE</scope>
    <source>
        <strain evidence="9">CBS 207.26</strain>
    </source>
</reference>
<dbReference type="PROSITE" id="PS52019">
    <property type="entry name" value="PKS_MFAS_DH"/>
    <property type="match status" value="1"/>
</dbReference>
<dbReference type="InterPro" id="IPR020841">
    <property type="entry name" value="PKS_Beta-ketoAc_synthase_dom"/>
</dbReference>
<evidence type="ECO:0000256" key="4">
    <source>
        <dbReference type="ARBA" id="ARBA00023268"/>
    </source>
</evidence>